<dbReference type="InterPro" id="IPR036291">
    <property type="entry name" value="NAD(P)-bd_dom_sf"/>
</dbReference>
<name>A0ABY6YXT0_9BACL</name>
<dbReference type="InterPro" id="IPR031629">
    <property type="entry name" value="DpaA_N"/>
</dbReference>
<dbReference type="InterPro" id="IPR015878">
    <property type="entry name" value="Ado_hCys_hydrolase_NAD-bd"/>
</dbReference>
<dbReference type="RefSeq" id="WP_268042513.1">
    <property type="nucleotide sequence ID" value="NZ_CP104064.1"/>
</dbReference>
<dbReference type="NCBIfam" id="NF006162">
    <property type="entry name" value="PRK08306.1"/>
    <property type="match status" value="1"/>
</dbReference>
<dbReference type="SMART" id="SM00997">
    <property type="entry name" value="AdoHcyase_NAD"/>
    <property type="match status" value="1"/>
</dbReference>
<dbReference type="EMBL" id="CP104064">
    <property type="protein sequence ID" value="WAH35356.1"/>
    <property type="molecule type" value="Genomic_DNA"/>
</dbReference>
<dbReference type="Gene3D" id="3.40.50.720">
    <property type="entry name" value="NAD(P)-binding Rossmann-like Domain"/>
    <property type="match status" value="2"/>
</dbReference>
<dbReference type="Proteomes" id="UP001164803">
    <property type="component" value="Chromosome"/>
</dbReference>
<feature type="domain" description="S-adenosyl-L-homocysteine hydrolase NAD binding" evidence="1">
    <location>
        <begin position="132"/>
        <end position="275"/>
    </location>
</feature>
<gene>
    <name evidence="2" type="primary">dpsA</name>
    <name evidence="2" type="ORF">NZD86_13725</name>
</gene>
<evidence type="ECO:0000259" key="1">
    <source>
        <dbReference type="SMART" id="SM00997"/>
    </source>
</evidence>
<dbReference type="Pfam" id="PF16924">
    <property type="entry name" value="DpaA_N"/>
    <property type="match status" value="1"/>
</dbReference>
<proteinExistence type="predicted"/>
<dbReference type="InterPro" id="IPR006140">
    <property type="entry name" value="D-isomer_DH_NAD-bd"/>
</dbReference>
<reference evidence="2" key="1">
    <citation type="submission" date="2022-08" db="EMBL/GenBank/DDBJ databases">
        <title>Alicyclobacillus dauci DSM2870, complete genome.</title>
        <authorList>
            <person name="Wang Q."/>
            <person name="Cai R."/>
            <person name="Wang Z."/>
        </authorList>
    </citation>
    <scope>NUCLEOTIDE SEQUENCE</scope>
    <source>
        <strain evidence="2">DSM 28700</strain>
    </source>
</reference>
<dbReference type="SUPFAM" id="SSF51735">
    <property type="entry name" value="NAD(P)-binding Rossmann-fold domains"/>
    <property type="match status" value="1"/>
</dbReference>
<accession>A0ABY6YXT0</accession>
<keyword evidence="3" id="KW-1185">Reference proteome</keyword>
<dbReference type="Pfam" id="PF02826">
    <property type="entry name" value="2-Hacid_dh_C"/>
    <property type="match status" value="1"/>
</dbReference>
<evidence type="ECO:0000313" key="2">
    <source>
        <dbReference type="EMBL" id="WAH35356.1"/>
    </source>
</evidence>
<protein>
    <submittedName>
        <fullName evidence="2">Dipicolinate synthase subunit DpsA</fullName>
    </submittedName>
</protein>
<organism evidence="2 3">
    <name type="scientific">Alicyclobacillus dauci</name>
    <dbReference type="NCBI Taxonomy" id="1475485"/>
    <lineage>
        <taxon>Bacteria</taxon>
        <taxon>Bacillati</taxon>
        <taxon>Bacillota</taxon>
        <taxon>Bacilli</taxon>
        <taxon>Bacillales</taxon>
        <taxon>Alicyclobacillaceae</taxon>
        <taxon>Alicyclobacillus</taxon>
    </lineage>
</organism>
<dbReference type="InterPro" id="IPR014215">
    <property type="entry name" value="Dipicolinic_acid_synth_A"/>
</dbReference>
<evidence type="ECO:0000313" key="3">
    <source>
        <dbReference type="Proteomes" id="UP001164803"/>
    </source>
</evidence>
<sequence>MLTGKHLVFVGGDARQLEVIAQVIENDASATLIGFSEMHRSFTDTVHGELSESVLGQADALVLPIAGMENDGRVDTKFAPDPIYLTEDHFASMRPGAFVFTGIARPVLSEWCAAHSLQLVKLMELDEVAILNSIPTAEGAIAIAMEETDITLHGAKIVVLGFGRCGQTLAHKLRAMGSSVRVCARYASDLARVKELSLESVPLKQIEDAVRDAEIVFNTIPALVLSAAVLKEMSRDCVIIDIASKPGGTDFRYAERRGMKALLAPSLPGLVAPKTAGRIIAGSLSRILAEESDGTQGEEDIWS</sequence>
<dbReference type="NCBIfam" id="TIGR02853">
    <property type="entry name" value="spore_dpaA"/>
    <property type="match status" value="1"/>
</dbReference>